<dbReference type="Gene3D" id="3.40.1350.10">
    <property type="match status" value="1"/>
</dbReference>
<dbReference type="GO" id="GO:0003676">
    <property type="term" value="F:nucleic acid binding"/>
    <property type="evidence" value="ECO:0007669"/>
    <property type="project" value="InterPro"/>
</dbReference>
<sequence>MNKRRIGAEYEQIAADYLTENGYQIVERNFRNRFGEIDIIAKDAEYLVFVEVKFRGSQSFGTPVEAVDFRKQRIITKVAWYYLLTHGGNEWTPCRFDVLAITGNTIRLYQNAFEAYHK</sequence>
<dbReference type="PANTHER" id="PTHR34039:SF1">
    <property type="entry name" value="UPF0102 PROTEIN YRAN"/>
    <property type="match status" value="1"/>
</dbReference>
<evidence type="ECO:0000256" key="1">
    <source>
        <dbReference type="ARBA" id="ARBA00006738"/>
    </source>
</evidence>
<dbReference type="NCBIfam" id="TIGR00252">
    <property type="entry name" value="YraN family protein"/>
    <property type="match status" value="1"/>
</dbReference>
<dbReference type="RefSeq" id="WP_154427808.1">
    <property type="nucleotide sequence ID" value="NZ_VUNI01000001.1"/>
</dbReference>
<dbReference type="InterPro" id="IPR011335">
    <property type="entry name" value="Restrct_endonuc-II-like"/>
</dbReference>
<dbReference type="HAMAP" id="MF_00048">
    <property type="entry name" value="UPF0102"/>
    <property type="match status" value="1"/>
</dbReference>
<dbReference type="PANTHER" id="PTHR34039">
    <property type="entry name" value="UPF0102 PROTEIN YRAN"/>
    <property type="match status" value="1"/>
</dbReference>
<evidence type="ECO:0000256" key="2">
    <source>
        <dbReference type="HAMAP-Rule" id="MF_00048"/>
    </source>
</evidence>
<dbReference type="SUPFAM" id="SSF52980">
    <property type="entry name" value="Restriction endonuclease-like"/>
    <property type="match status" value="1"/>
</dbReference>
<accession>A0A6L5YP03</accession>
<reference evidence="3 4" key="1">
    <citation type="submission" date="2019-08" db="EMBL/GenBank/DDBJ databases">
        <title>In-depth cultivation of the pig gut microbiome towards novel bacterial diversity and tailored functional studies.</title>
        <authorList>
            <person name="Wylensek D."/>
            <person name="Hitch T.C.A."/>
            <person name="Clavel T."/>
        </authorList>
    </citation>
    <scope>NUCLEOTIDE SEQUENCE [LARGE SCALE GENOMIC DNA]</scope>
    <source>
        <strain evidence="3 4">MUC/MUC-530-WT-4D</strain>
    </source>
</reference>
<dbReference type="EMBL" id="VUNI01000001">
    <property type="protein sequence ID" value="MST73546.1"/>
    <property type="molecule type" value="Genomic_DNA"/>
</dbReference>
<dbReference type="AlphaFoldDB" id="A0A6L5YP03"/>
<organism evidence="3 4">
    <name type="scientific">Roseburia porci</name>
    <dbReference type="NCBI Taxonomy" id="2605790"/>
    <lineage>
        <taxon>Bacteria</taxon>
        <taxon>Bacillati</taxon>
        <taxon>Bacillota</taxon>
        <taxon>Clostridia</taxon>
        <taxon>Lachnospirales</taxon>
        <taxon>Lachnospiraceae</taxon>
        <taxon>Roseburia</taxon>
    </lineage>
</organism>
<dbReference type="NCBIfam" id="NF009154">
    <property type="entry name" value="PRK12497.3-3"/>
    <property type="match status" value="1"/>
</dbReference>
<keyword evidence="4" id="KW-1185">Reference proteome</keyword>
<dbReference type="InterPro" id="IPR011856">
    <property type="entry name" value="tRNA_endonuc-like_dom_sf"/>
</dbReference>
<name>A0A6L5YP03_9FIRM</name>
<protein>
    <recommendedName>
        <fullName evidence="2">UPF0102 protein FYJ75_00670</fullName>
    </recommendedName>
</protein>
<gene>
    <name evidence="3" type="ORF">FYJ75_00670</name>
</gene>
<evidence type="ECO:0000313" key="4">
    <source>
        <dbReference type="Proteomes" id="UP000474024"/>
    </source>
</evidence>
<proteinExistence type="inferred from homology"/>
<comment type="caution">
    <text evidence="3">The sequence shown here is derived from an EMBL/GenBank/DDBJ whole genome shotgun (WGS) entry which is preliminary data.</text>
</comment>
<dbReference type="NCBIfam" id="NF009150">
    <property type="entry name" value="PRK12497.1-3"/>
    <property type="match status" value="1"/>
</dbReference>
<dbReference type="InterPro" id="IPR003509">
    <property type="entry name" value="UPF0102_YraN-like"/>
</dbReference>
<dbReference type="Pfam" id="PF02021">
    <property type="entry name" value="UPF0102"/>
    <property type="match status" value="1"/>
</dbReference>
<evidence type="ECO:0000313" key="3">
    <source>
        <dbReference type="EMBL" id="MST73546.1"/>
    </source>
</evidence>
<dbReference type="Proteomes" id="UP000474024">
    <property type="component" value="Unassembled WGS sequence"/>
</dbReference>
<comment type="similarity">
    <text evidence="1 2">Belongs to the UPF0102 family.</text>
</comment>
<dbReference type="CDD" id="cd20736">
    <property type="entry name" value="PoNe_Nuclease"/>
    <property type="match status" value="1"/>
</dbReference>